<dbReference type="RefSeq" id="WP_311699243.1">
    <property type="nucleotide sequence ID" value="NZ_JAVREY010000060.1"/>
</dbReference>
<dbReference type="InterPro" id="IPR011761">
    <property type="entry name" value="ATP-grasp"/>
</dbReference>
<dbReference type="Pfam" id="PF13535">
    <property type="entry name" value="ATP-grasp_4"/>
    <property type="match status" value="1"/>
</dbReference>
<dbReference type="InterPro" id="IPR013815">
    <property type="entry name" value="ATP_grasp_subdomain_1"/>
</dbReference>
<evidence type="ECO:0000313" key="7">
    <source>
        <dbReference type="Proteomes" id="UP001183809"/>
    </source>
</evidence>
<accession>A0ABU2U3J6</accession>
<dbReference type="PANTHER" id="PTHR43585">
    <property type="entry name" value="FUMIPYRROLE BIOSYNTHESIS PROTEIN C"/>
    <property type="match status" value="1"/>
</dbReference>
<dbReference type="Gene3D" id="3.30.470.20">
    <property type="entry name" value="ATP-grasp fold, B domain"/>
    <property type="match status" value="1"/>
</dbReference>
<dbReference type="PROSITE" id="PS50975">
    <property type="entry name" value="ATP_GRASP"/>
    <property type="match status" value="1"/>
</dbReference>
<evidence type="ECO:0000256" key="4">
    <source>
        <dbReference type="PROSITE-ProRule" id="PRU00409"/>
    </source>
</evidence>
<evidence type="ECO:0000256" key="3">
    <source>
        <dbReference type="ARBA" id="ARBA00022840"/>
    </source>
</evidence>
<evidence type="ECO:0000256" key="2">
    <source>
        <dbReference type="ARBA" id="ARBA00022741"/>
    </source>
</evidence>
<dbReference type="SUPFAM" id="SSF56059">
    <property type="entry name" value="Glutathione synthetase ATP-binding domain-like"/>
    <property type="match status" value="1"/>
</dbReference>
<evidence type="ECO:0000259" key="5">
    <source>
        <dbReference type="PROSITE" id="PS50975"/>
    </source>
</evidence>
<comment type="caution">
    <text evidence="6">The sequence shown here is derived from an EMBL/GenBank/DDBJ whole genome shotgun (WGS) entry which is preliminary data.</text>
</comment>
<gene>
    <name evidence="6" type="ORF">RM764_33185</name>
</gene>
<evidence type="ECO:0000313" key="6">
    <source>
        <dbReference type="EMBL" id="MDT0467794.1"/>
    </source>
</evidence>
<organism evidence="6 7">
    <name type="scientific">Streptomyces gibsoniae</name>
    <dbReference type="NCBI Taxonomy" id="3075529"/>
    <lineage>
        <taxon>Bacteria</taxon>
        <taxon>Bacillati</taxon>
        <taxon>Actinomycetota</taxon>
        <taxon>Actinomycetes</taxon>
        <taxon>Kitasatosporales</taxon>
        <taxon>Streptomycetaceae</taxon>
        <taxon>Streptomyces</taxon>
    </lineage>
</organism>
<keyword evidence="1" id="KW-0436">Ligase</keyword>
<keyword evidence="7" id="KW-1185">Reference proteome</keyword>
<keyword evidence="2 4" id="KW-0547">Nucleotide-binding</keyword>
<sequence>MTDAPLYVVLNRSGDEFGEYHRFLDGAPARMVYLTTPGGLPALDQDGATELHVLDSLAHDDLLPLVRAVADRHGRPAAVFGQSEYDILTAARLTAGLGVTGGYGLDLVSRFKDKPTMKQAVAEAGVRVPRFRHLDDTPDADTLLADLGKEFPLVLKPRSAAGSQGVQVVRTRAELAAALDGLDPAAYECEEYVDGDILHVDGVYRAGARHFATVSRYVNTCLDYIRGLPLGSVLLDDGPERDRVTAFADDCLRALGLADGAFHLEVIRRADGELVFLEVGLRPGGAQVPFLHADLYGIDLFAEAFRAAIGLPPLWHGSREPAAGGWLIYPAPDRIPAWISDRSDVPDGVAELYHYELPAVGQVFTTPGSYDEGAGIFRFRGADAASVHRAVRTVLGQYQVRTEPQGHPAATPGRHRG</sequence>
<dbReference type="Proteomes" id="UP001183809">
    <property type="component" value="Unassembled WGS sequence"/>
</dbReference>
<evidence type="ECO:0000256" key="1">
    <source>
        <dbReference type="ARBA" id="ARBA00022598"/>
    </source>
</evidence>
<keyword evidence="3 4" id="KW-0067">ATP-binding</keyword>
<dbReference type="Gene3D" id="3.30.1490.20">
    <property type="entry name" value="ATP-grasp fold, A domain"/>
    <property type="match status" value="1"/>
</dbReference>
<reference evidence="7" key="1">
    <citation type="submission" date="2023-07" db="EMBL/GenBank/DDBJ databases">
        <title>30 novel species of actinomycetes from the DSMZ collection.</title>
        <authorList>
            <person name="Nouioui I."/>
        </authorList>
    </citation>
    <scope>NUCLEOTIDE SEQUENCE [LARGE SCALE GENOMIC DNA]</scope>
    <source>
        <strain evidence="7">DSM 41699</strain>
    </source>
</reference>
<feature type="domain" description="ATP-grasp" evidence="5">
    <location>
        <begin position="118"/>
        <end position="309"/>
    </location>
</feature>
<dbReference type="PANTHER" id="PTHR43585:SF2">
    <property type="entry name" value="ATP-GRASP ENZYME FSQD"/>
    <property type="match status" value="1"/>
</dbReference>
<dbReference type="InterPro" id="IPR052032">
    <property type="entry name" value="ATP-dep_AA_Ligase"/>
</dbReference>
<name>A0ABU2U3J6_9ACTN</name>
<dbReference type="EMBL" id="JAVREY010000060">
    <property type="protein sequence ID" value="MDT0467794.1"/>
    <property type="molecule type" value="Genomic_DNA"/>
</dbReference>
<proteinExistence type="predicted"/>
<dbReference type="Gene3D" id="3.40.50.20">
    <property type="match status" value="1"/>
</dbReference>
<protein>
    <submittedName>
        <fullName evidence="6">ATP-grasp domain-containing protein</fullName>
    </submittedName>
</protein>